<organism evidence="1 2">
    <name type="scientific">Smallanthus sonchifolius</name>
    <dbReference type="NCBI Taxonomy" id="185202"/>
    <lineage>
        <taxon>Eukaryota</taxon>
        <taxon>Viridiplantae</taxon>
        <taxon>Streptophyta</taxon>
        <taxon>Embryophyta</taxon>
        <taxon>Tracheophyta</taxon>
        <taxon>Spermatophyta</taxon>
        <taxon>Magnoliopsida</taxon>
        <taxon>eudicotyledons</taxon>
        <taxon>Gunneridae</taxon>
        <taxon>Pentapetalae</taxon>
        <taxon>asterids</taxon>
        <taxon>campanulids</taxon>
        <taxon>Asterales</taxon>
        <taxon>Asteraceae</taxon>
        <taxon>Asteroideae</taxon>
        <taxon>Heliantheae alliance</taxon>
        <taxon>Millerieae</taxon>
        <taxon>Smallanthus</taxon>
    </lineage>
</organism>
<sequence length="648" mass="70973">MATAGDGSAPYESGGAGGKFRKRPFRRSTPATPYDRPPTVVRNNNPSMLKKLVDPASRLIYAGANRLFGVFRKSLPPLSLRPPENNEEPQNGLHKEGGNGNSASISASTGISELELLLQQKTFTRSEVQRLTSLLHSKTTESPSYASLEKHGDKRENVHGAISTPVVTSRVVEEEIASPAELAKYYMGSRPTSQAPRQDSKLLPRTPITPVAQKTANSLRNLENGFVTPRSRGRSAMYTMARTPYSRSPSTFSQQALKRRSSVLDDDIGSGGPLRRIRQKPNLLSQRGKKELGYPVFQQPVGVGQNLLLTNGPEPKVSDYASIPTKSTQTANKILQHLDKPSPIEKNSVSTLAGMREKSPNKLSLDMLHGQALRSLEKVDSPKFLPSSHDIQKPVVSELTLQSKDKTEEDGLRKFPVPHNMLTSVNGDMTDTLKEKTPTVGITDLPSKVIEEPQKKRAFQMSAPEDFFEMDDDDDNHDNGHVSLSLVENNKPETPAADIIEIPALLEVPKTSELVENNKPIFPEVSKVPEQVELKEAENVISAPKTDFGFLGGSVSEQGLGFKIPISSPSVTTTQRSEFTQSTLQMEKIPPVKVSPFQFSANELSEFKPNAGSDSKDTDSVSVFNSVTNNDHLHQHMVCSPLAYPPTT</sequence>
<comment type="caution">
    <text evidence="1">The sequence shown here is derived from an EMBL/GenBank/DDBJ whole genome shotgun (WGS) entry which is preliminary data.</text>
</comment>
<name>A0ACB9JC89_9ASTR</name>
<protein>
    <submittedName>
        <fullName evidence="1">Uncharacterized protein</fullName>
    </submittedName>
</protein>
<evidence type="ECO:0000313" key="1">
    <source>
        <dbReference type="EMBL" id="KAI3816882.1"/>
    </source>
</evidence>
<keyword evidence="2" id="KW-1185">Reference proteome</keyword>
<evidence type="ECO:0000313" key="2">
    <source>
        <dbReference type="Proteomes" id="UP001056120"/>
    </source>
</evidence>
<reference evidence="1 2" key="2">
    <citation type="journal article" date="2022" name="Mol. Ecol. Resour.">
        <title>The genomes of chicory, endive, great burdock and yacon provide insights into Asteraceae paleo-polyploidization history and plant inulin production.</title>
        <authorList>
            <person name="Fan W."/>
            <person name="Wang S."/>
            <person name="Wang H."/>
            <person name="Wang A."/>
            <person name="Jiang F."/>
            <person name="Liu H."/>
            <person name="Zhao H."/>
            <person name="Xu D."/>
            <person name="Zhang Y."/>
        </authorList>
    </citation>
    <scope>NUCLEOTIDE SEQUENCE [LARGE SCALE GENOMIC DNA]</scope>
    <source>
        <strain evidence="2">cv. Yunnan</strain>
        <tissue evidence="1">Leaves</tissue>
    </source>
</reference>
<proteinExistence type="predicted"/>
<reference evidence="2" key="1">
    <citation type="journal article" date="2022" name="Mol. Ecol. Resour.">
        <title>The genomes of chicory, endive, great burdock and yacon provide insights into Asteraceae palaeo-polyploidization history and plant inulin production.</title>
        <authorList>
            <person name="Fan W."/>
            <person name="Wang S."/>
            <person name="Wang H."/>
            <person name="Wang A."/>
            <person name="Jiang F."/>
            <person name="Liu H."/>
            <person name="Zhao H."/>
            <person name="Xu D."/>
            <person name="Zhang Y."/>
        </authorList>
    </citation>
    <scope>NUCLEOTIDE SEQUENCE [LARGE SCALE GENOMIC DNA]</scope>
    <source>
        <strain evidence="2">cv. Yunnan</strain>
    </source>
</reference>
<gene>
    <name evidence="1" type="ORF">L1987_10666</name>
</gene>
<dbReference type="EMBL" id="CM042021">
    <property type="protein sequence ID" value="KAI3816882.1"/>
    <property type="molecule type" value="Genomic_DNA"/>
</dbReference>
<dbReference type="Proteomes" id="UP001056120">
    <property type="component" value="Linkage Group LG04"/>
</dbReference>
<accession>A0ACB9JC89</accession>